<keyword evidence="6 7" id="KW-0472">Membrane</keyword>
<reference evidence="9" key="2">
    <citation type="submission" date="2021-04" db="EMBL/GenBank/DDBJ databases">
        <authorList>
            <person name="Gilroy R."/>
        </authorList>
    </citation>
    <scope>NUCLEOTIDE SEQUENCE</scope>
    <source>
        <strain evidence="9">378</strain>
    </source>
</reference>
<dbReference type="NCBIfam" id="TIGR00785">
    <property type="entry name" value="dass"/>
    <property type="match status" value="1"/>
</dbReference>
<dbReference type="Proteomes" id="UP000733611">
    <property type="component" value="Unassembled WGS sequence"/>
</dbReference>
<dbReference type="GO" id="GO:0022857">
    <property type="term" value="F:transmembrane transporter activity"/>
    <property type="evidence" value="ECO:0007669"/>
    <property type="project" value="InterPro"/>
</dbReference>
<evidence type="ECO:0000256" key="2">
    <source>
        <dbReference type="ARBA" id="ARBA00022448"/>
    </source>
</evidence>
<feature type="transmembrane region" description="Helical" evidence="7">
    <location>
        <begin position="316"/>
        <end position="343"/>
    </location>
</feature>
<feature type="transmembrane region" description="Helical" evidence="7">
    <location>
        <begin position="122"/>
        <end position="144"/>
    </location>
</feature>
<feature type="transmembrane region" description="Helical" evidence="7">
    <location>
        <begin position="175"/>
        <end position="196"/>
    </location>
</feature>
<protein>
    <submittedName>
        <fullName evidence="9">SLC13 family permease</fullName>
    </submittedName>
</protein>
<dbReference type="PROSITE" id="PS01271">
    <property type="entry name" value="NA_SULFATE"/>
    <property type="match status" value="1"/>
</dbReference>
<evidence type="ECO:0000313" key="10">
    <source>
        <dbReference type="Proteomes" id="UP000733611"/>
    </source>
</evidence>
<dbReference type="InterPro" id="IPR051679">
    <property type="entry name" value="DASS-Related_Transporters"/>
</dbReference>
<keyword evidence="5 7" id="KW-1133">Transmembrane helix</keyword>
<sequence>MDHSQAIMTLVVLGVVAFLFVTELIPLAVTAIGASVALGALGILSPTEVFSGLSNSTVVLFAGMFVVGAAMLESGLAQTIGNSVVKRVGTKEVPLMLAVMVLTILMSSFASNTGTVACLMPVMIGICVAAKIPCSPILMGLAIAANTGGTITMVGTPPNIIAVGALQSAKIEPFGFFEFAIIGIPLSLMSVAYMIFIGRRLVPHNYADVGAVSNVASSGGTPRSRFLCLIILIFVLLGLCVGIPGLSQEMVAVIGALACVLCGCISEKSAYQGIDWVTIFLFAGMLPLADALEKTGAGAMIADQVVGLMGDKPSPYLFMFVLFCLSCGLTQFMSNTAAAALLCPIGISIAQKMGCSPYPVIMAIAIAASCAFTTPVATPPNTLVMGPGKFKFVDYIKVGVPLVVLSLLICMVVIPMAWPFFPES</sequence>
<feature type="transmembrane region" description="Helical" evidence="7">
    <location>
        <begin position="250"/>
        <end position="266"/>
    </location>
</feature>
<feature type="transmembrane region" description="Helical" evidence="7">
    <location>
        <begin position="226"/>
        <end position="244"/>
    </location>
</feature>
<accession>A0A948TGY0</accession>
<reference evidence="9" key="1">
    <citation type="journal article" date="2021" name="PeerJ">
        <title>Extensive microbial diversity within the chicken gut microbiome revealed by metagenomics and culture.</title>
        <authorList>
            <person name="Gilroy R."/>
            <person name="Ravi A."/>
            <person name="Getino M."/>
            <person name="Pursley I."/>
            <person name="Horton D.L."/>
            <person name="Alikhan N.F."/>
            <person name="Baker D."/>
            <person name="Gharbi K."/>
            <person name="Hall N."/>
            <person name="Watson M."/>
            <person name="Adriaenssens E.M."/>
            <person name="Foster-Nyarko E."/>
            <person name="Jarju S."/>
            <person name="Secka A."/>
            <person name="Antonio M."/>
            <person name="Oren A."/>
            <person name="Chaudhuri R.R."/>
            <person name="La Ragione R."/>
            <person name="Hildebrand F."/>
            <person name="Pallen M.J."/>
        </authorList>
    </citation>
    <scope>NUCLEOTIDE SEQUENCE</scope>
    <source>
        <strain evidence="9">378</strain>
    </source>
</reference>
<dbReference type="GO" id="GO:0005886">
    <property type="term" value="C:plasma membrane"/>
    <property type="evidence" value="ECO:0007669"/>
    <property type="project" value="TreeGrafter"/>
</dbReference>
<comment type="caution">
    <text evidence="9">The sequence shown here is derived from an EMBL/GenBank/DDBJ whole genome shotgun (WGS) entry which is preliminary data.</text>
</comment>
<dbReference type="PANTHER" id="PTHR43652">
    <property type="entry name" value="BASIC AMINO ACID ANTIPORTER YFCC-RELATED"/>
    <property type="match status" value="1"/>
</dbReference>
<dbReference type="EMBL" id="JAHLFE010000156">
    <property type="protein sequence ID" value="MBU3844714.1"/>
    <property type="molecule type" value="Genomic_DNA"/>
</dbReference>
<organism evidence="9 10">
    <name type="scientific">Candidatus Anaerobiospirillum pullicola</name>
    <dbReference type="NCBI Taxonomy" id="2838451"/>
    <lineage>
        <taxon>Bacteria</taxon>
        <taxon>Pseudomonadati</taxon>
        <taxon>Pseudomonadota</taxon>
        <taxon>Gammaproteobacteria</taxon>
        <taxon>Aeromonadales</taxon>
        <taxon>Succinivibrionaceae</taxon>
        <taxon>Anaerobiospirillum</taxon>
    </lineage>
</organism>
<evidence type="ECO:0000256" key="1">
    <source>
        <dbReference type="ARBA" id="ARBA00004141"/>
    </source>
</evidence>
<dbReference type="AlphaFoldDB" id="A0A948TGY0"/>
<keyword evidence="2" id="KW-0813">Transport</keyword>
<dbReference type="CDD" id="cd01115">
    <property type="entry name" value="SLC13_permease"/>
    <property type="match status" value="1"/>
</dbReference>
<evidence type="ECO:0000313" key="9">
    <source>
        <dbReference type="EMBL" id="MBU3844714.1"/>
    </source>
</evidence>
<feature type="transmembrane region" description="Helical" evidence="7">
    <location>
        <begin position="398"/>
        <end position="421"/>
    </location>
</feature>
<keyword evidence="4" id="KW-0677">Repeat</keyword>
<evidence type="ECO:0000256" key="3">
    <source>
        <dbReference type="ARBA" id="ARBA00022692"/>
    </source>
</evidence>
<feature type="transmembrane region" description="Helical" evidence="7">
    <location>
        <begin position="49"/>
        <end position="72"/>
    </location>
</feature>
<proteinExistence type="predicted"/>
<dbReference type="PANTHER" id="PTHR43652:SF1">
    <property type="entry name" value="RESPONSE REGULATOR"/>
    <property type="match status" value="1"/>
</dbReference>
<evidence type="ECO:0000256" key="5">
    <source>
        <dbReference type="ARBA" id="ARBA00022989"/>
    </source>
</evidence>
<evidence type="ECO:0000259" key="8">
    <source>
        <dbReference type="Pfam" id="PF03600"/>
    </source>
</evidence>
<dbReference type="InterPro" id="IPR031312">
    <property type="entry name" value="Na/sul_symport_CS"/>
</dbReference>
<keyword evidence="3 7" id="KW-0812">Transmembrane</keyword>
<feature type="domain" description="Citrate transporter-like" evidence="8">
    <location>
        <begin position="18"/>
        <end position="341"/>
    </location>
</feature>
<gene>
    <name evidence="9" type="ORF">H9847_07620</name>
</gene>
<dbReference type="InterPro" id="IPR001898">
    <property type="entry name" value="SLC13A/DASS"/>
</dbReference>
<dbReference type="Pfam" id="PF03600">
    <property type="entry name" value="CitMHS"/>
    <property type="match status" value="1"/>
</dbReference>
<dbReference type="InterPro" id="IPR004680">
    <property type="entry name" value="Cit_transptr-like_dom"/>
</dbReference>
<feature type="transmembrane region" description="Helical" evidence="7">
    <location>
        <begin position="93"/>
        <end position="110"/>
    </location>
</feature>
<evidence type="ECO:0000256" key="4">
    <source>
        <dbReference type="ARBA" id="ARBA00022737"/>
    </source>
</evidence>
<evidence type="ECO:0000256" key="7">
    <source>
        <dbReference type="SAM" id="Phobius"/>
    </source>
</evidence>
<name>A0A948TGY0_9GAMM</name>
<feature type="transmembrane region" description="Helical" evidence="7">
    <location>
        <begin position="355"/>
        <end position="378"/>
    </location>
</feature>
<evidence type="ECO:0000256" key="6">
    <source>
        <dbReference type="ARBA" id="ARBA00023136"/>
    </source>
</evidence>
<comment type="subcellular location">
    <subcellularLocation>
        <location evidence="1">Membrane</location>
        <topology evidence="1">Multi-pass membrane protein</topology>
    </subcellularLocation>
</comment>